<dbReference type="EMBL" id="CM016558">
    <property type="protein sequence ID" value="TKW07142.1"/>
    <property type="molecule type" value="Genomic_DNA"/>
</dbReference>
<feature type="signal peptide" evidence="1">
    <location>
        <begin position="1"/>
        <end position="21"/>
    </location>
</feature>
<reference evidence="2" key="1">
    <citation type="submission" date="2019-03" db="EMBL/GenBank/DDBJ databases">
        <title>WGS assembly of Setaria viridis.</title>
        <authorList>
            <person name="Huang P."/>
            <person name="Jenkins J."/>
            <person name="Grimwood J."/>
            <person name="Barry K."/>
            <person name="Healey A."/>
            <person name="Mamidi S."/>
            <person name="Sreedasyam A."/>
            <person name="Shu S."/>
            <person name="Feldman M."/>
            <person name="Wu J."/>
            <person name="Yu Y."/>
            <person name="Chen C."/>
            <person name="Johnson J."/>
            <person name="Rokhsar D."/>
            <person name="Baxter I."/>
            <person name="Schmutz J."/>
            <person name="Brutnell T."/>
            <person name="Kellogg E."/>
        </authorList>
    </citation>
    <scope>NUCLEOTIDE SEQUENCE [LARGE SCALE GENOMIC DNA]</scope>
</reference>
<evidence type="ECO:0000256" key="1">
    <source>
        <dbReference type="SAM" id="SignalP"/>
    </source>
</evidence>
<gene>
    <name evidence="2" type="ORF">SEVIR_7G288150v2</name>
</gene>
<dbReference type="AlphaFoldDB" id="A0A4U6TXR8"/>
<evidence type="ECO:0008006" key="4">
    <source>
        <dbReference type="Google" id="ProtNLM"/>
    </source>
</evidence>
<feature type="chain" id="PRO_5020897485" description="Secreted protein" evidence="1">
    <location>
        <begin position="22"/>
        <end position="59"/>
    </location>
</feature>
<evidence type="ECO:0000313" key="2">
    <source>
        <dbReference type="EMBL" id="TKW07142.1"/>
    </source>
</evidence>
<keyword evidence="3" id="KW-1185">Reference proteome</keyword>
<sequence length="59" mass="7120">MAYRMMRVKFLVDLVMCTVRATPYIKICTQEPYRTRWFMSWRYEKNPQSTAASIECCNT</sequence>
<accession>A0A4U6TXR8</accession>
<dbReference type="Proteomes" id="UP000298652">
    <property type="component" value="Chromosome 7"/>
</dbReference>
<protein>
    <recommendedName>
        <fullName evidence="4">Secreted protein</fullName>
    </recommendedName>
</protein>
<evidence type="ECO:0000313" key="3">
    <source>
        <dbReference type="Proteomes" id="UP000298652"/>
    </source>
</evidence>
<organism evidence="2 3">
    <name type="scientific">Setaria viridis</name>
    <name type="common">Green bristlegrass</name>
    <name type="synonym">Setaria italica subsp. viridis</name>
    <dbReference type="NCBI Taxonomy" id="4556"/>
    <lineage>
        <taxon>Eukaryota</taxon>
        <taxon>Viridiplantae</taxon>
        <taxon>Streptophyta</taxon>
        <taxon>Embryophyta</taxon>
        <taxon>Tracheophyta</taxon>
        <taxon>Spermatophyta</taxon>
        <taxon>Magnoliopsida</taxon>
        <taxon>Liliopsida</taxon>
        <taxon>Poales</taxon>
        <taxon>Poaceae</taxon>
        <taxon>PACMAD clade</taxon>
        <taxon>Panicoideae</taxon>
        <taxon>Panicodae</taxon>
        <taxon>Paniceae</taxon>
        <taxon>Cenchrinae</taxon>
        <taxon>Setaria</taxon>
    </lineage>
</organism>
<name>A0A4U6TXR8_SETVI</name>
<proteinExistence type="predicted"/>
<keyword evidence="1" id="KW-0732">Signal</keyword>
<dbReference type="Gramene" id="TKW07142">
    <property type="protein sequence ID" value="TKW07142"/>
    <property type="gene ID" value="SEVIR_7G288150v2"/>
</dbReference>